<comment type="caution">
    <text evidence="6">The sequence shown here is derived from an EMBL/GenBank/DDBJ whole genome shotgun (WGS) entry which is preliminary data.</text>
</comment>
<dbReference type="CDD" id="cd00780">
    <property type="entry name" value="NTF2"/>
    <property type="match status" value="1"/>
</dbReference>
<dbReference type="GO" id="GO:1990904">
    <property type="term" value="C:ribonucleoprotein complex"/>
    <property type="evidence" value="ECO:0007669"/>
    <property type="project" value="TreeGrafter"/>
</dbReference>
<feature type="compositionally biased region" description="Low complexity" evidence="3">
    <location>
        <begin position="317"/>
        <end position="338"/>
    </location>
</feature>
<dbReference type="SMART" id="SM00360">
    <property type="entry name" value="RRM"/>
    <property type="match status" value="1"/>
</dbReference>
<dbReference type="InterPro" id="IPR039539">
    <property type="entry name" value="Ras_GTPase_bind_prot"/>
</dbReference>
<proteinExistence type="predicted"/>
<dbReference type="CDD" id="cd00590">
    <property type="entry name" value="RRM_SF"/>
    <property type="match status" value="1"/>
</dbReference>
<feature type="compositionally biased region" description="Gly residues" evidence="3">
    <location>
        <begin position="468"/>
        <end position="477"/>
    </location>
</feature>
<evidence type="ECO:0000259" key="4">
    <source>
        <dbReference type="PROSITE" id="PS50102"/>
    </source>
</evidence>
<name>A0AAE0H1J9_9CHLO</name>
<dbReference type="GO" id="GO:0005829">
    <property type="term" value="C:cytosol"/>
    <property type="evidence" value="ECO:0007669"/>
    <property type="project" value="TreeGrafter"/>
</dbReference>
<protein>
    <submittedName>
        <fullName evidence="6">Uncharacterized protein</fullName>
    </submittedName>
</protein>
<dbReference type="Gene3D" id="3.10.450.50">
    <property type="match status" value="1"/>
</dbReference>
<reference evidence="6 7" key="1">
    <citation type="journal article" date="2015" name="Genome Biol. Evol.">
        <title>Comparative Genomics of a Bacterivorous Green Alga Reveals Evolutionary Causalities and Consequences of Phago-Mixotrophic Mode of Nutrition.</title>
        <authorList>
            <person name="Burns J.A."/>
            <person name="Paasch A."/>
            <person name="Narechania A."/>
            <person name="Kim E."/>
        </authorList>
    </citation>
    <scope>NUCLEOTIDE SEQUENCE [LARGE SCALE GENOMIC DNA]</scope>
    <source>
        <strain evidence="6 7">PLY_AMNH</strain>
    </source>
</reference>
<dbReference type="Pfam" id="PF00076">
    <property type="entry name" value="RRM_1"/>
    <property type="match status" value="1"/>
</dbReference>
<dbReference type="InterPro" id="IPR012677">
    <property type="entry name" value="Nucleotide-bd_a/b_plait_sf"/>
</dbReference>
<feature type="compositionally biased region" description="Low complexity" evidence="3">
    <location>
        <begin position="162"/>
        <end position="178"/>
    </location>
</feature>
<feature type="region of interest" description="Disordered" evidence="3">
    <location>
        <begin position="309"/>
        <end position="338"/>
    </location>
</feature>
<dbReference type="InterPro" id="IPR000504">
    <property type="entry name" value="RRM_dom"/>
</dbReference>
<dbReference type="SUPFAM" id="SSF54928">
    <property type="entry name" value="RNA-binding domain, RBD"/>
    <property type="match status" value="1"/>
</dbReference>
<accession>A0AAE0H1J9</accession>
<dbReference type="InterPro" id="IPR032710">
    <property type="entry name" value="NTF2-like_dom_sf"/>
</dbReference>
<dbReference type="PANTHER" id="PTHR10693">
    <property type="entry name" value="RAS GTPASE-ACTIVATING PROTEIN-BINDING PROTEIN"/>
    <property type="match status" value="1"/>
</dbReference>
<dbReference type="PANTHER" id="PTHR10693:SF20">
    <property type="entry name" value="AT27578P"/>
    <property type="match status" value="1"/>
</dbReference>
<dbReference type="Pfam" id="PF02136">
    <property type="entry name" value="NTF2"/>
    <property type="match status" value="1"/>
</dbReference>
<feature type="compositionally biased region" description="Gly residues" evidence="3">
    <location>
        <begin position="445"/>
        <end position="457"/>
    </location>
</feature>
<dbReference type="PROSITE" id="PS50177">
    <property type="entry name" value="NTF2_DOMAIN"/>
    <property type="match status" value="1"/>
</dbReference>
<sequence>MANAVEMHAVAQSYVNQAHPPVAPEQPAAHVVGNSFVNQYYTVLHSSPYYLHRFYTDESTLTLAEAGNDFTETVQAQRAIHDKVMSLGYDECKAQIHSVDSQYSLKGGVIVQVTGTLSNHASHESKPRNFVQSFFLAVQEKGYFVLNDVFRYTTPAERPSKPVAEAAPVTAPTQEPVQQAPPPQVVAAEPTQTPAPTTVAAAAPANVASAQTVAPVAAPAPTQVAPVASEPVAAADTEMQLEVAEEADVDIAASGEVIHAVETENSDAAPVTKVVDASDASASPIQLGDLSESEPEAPAAPMTFAEALRHKKKQAEASETAAARAEQAAAAAQPEKPAAIVKEAAREPPTTEEEGQSTSVFIKNLPADCDEAMVEKEFTKFGPLRAGSKSVQVKVHKAGGSIAFVEYASAESADKAKQAEIKMGDKVVQVEEKKVQQSKQPRSAGGRGRGGGGNDGGGRGKNDRGRGRTFGRGGRTGGNVEHVEVRNGMARTGGMEGANAVLLWASLLVGTVMASKLLEINKVQHAFIPMQHKKFKERSFVSKKV</sequence>
<gene>
    <name evidence="6" type="ORF">CYMTET_5201</name>
</gene>
<dbReference type="InterPro" id="IPR018222">
    <property type="entry name" value="Nuclear_transport_factor_2_euk"/>
</dbReference>
<evidence type="ECO:0000259" key="5">
    <source>
        <dbReference type="PROSITE" id="PS50177"/>
    </source>
</evidence>
<feature type="domain" description="RRM" evidence="4">
    <location>
        <begin position="358"/>
        <end position="435"/>
    </location>
</feature>
<feature type="domain" description="NTF2" evidence="5">
    <location>
        <begin position="32"/>
        <end position="152"/>
    </location>
</feature>
<dbReference type="PROSITE" id="PS50102">
    <property type="entry name" value="RRM"/>
    <property type="match status" value="1"/>
</dbReference>
<organism evidence="6 7">
    <name type="scientific">Cymbomonas tetramitiformis</name>
    <dbReference type="NCBI Taxonomy" id="36881"/>
    <lineage>
        <taxon>Eukaryota</taxon>
        <taxon>Viridiplantae</taxon>
        <taxon>Chlorophyta</taxon>
        <taxon>Pyramimonadophyceae</taxon>
        <taxon>Pyramimonadales</taxon>
        <taxon>Pyramimonadaceae</taxon>
        <taxon>Cymbomonas</taxon>
    </lineage>
</organism>
<dbReference type="GO" id="GO:0003729">
    <property type="term" value="F:mRNA binding"/>
    <property type="evidence" value="ECO:0007669"/>
    <property type="project" value="TreeGrafter"/>
</dbReference>
<evidence type="ECO:0000313" key="7">
    <source>
        <dbReference type="Proteomes" id="UP001190700"/>
    </source>
</evidence>
<dbReference type="FunFam" id="3.10.450.50:FF:000003">
    <property type="entry name" value="Nuclear transport factor 2 family protein"/>
    <property type="match status" value="1"/>
</dbReference>
<dbReference type="AlphaFoldDB" id="A0AAE0H1J9"/>
<dbReference type="InterPro" id="IPR002075">
    <property type="entry name" value="NTF2_dom"/>
</dbReference>
<feature type="region of interest" description="Disordered" evidence="3">
    <location>
        <begin position="431"/>
        <end position="480"/>
    </location>
</feature>
<evidence type="ECO:0000256" key="3">
    <source>
        <dbReference type="SAM" id="MobiDB-lite"/>
    </source>
</evidence>
<evidence type="ECO:0000256" key="1">
    <source>
        <dbReference type="ARBA" id="ARBA00022884"/>
    </source>
</evidence>
<keyword evidence="1 2" id="KW-0694">RNA-binding</keyword>
<feature type="region of interest" description="Disordered" evidence="3">
    <location>
        <begin position="158"/>
        <end position="181"/>
    </location>
</feature>
<dbReference type="EMBL" id="LGRX02000928">
    <property type="protein sequence ID" value="KAK3287286.1"/>
    <property type="molecule type" value="Genomic_DNA"/>
</dbReference>
<evidence type="ECO:0000256" key="2">
    <source>
        <dbReference type="PROSITE-ProRule" id="PRU00176"/>
    </source>
</evidence>
<dbReference type="Gene3D" id="3.30.70.330">
    <property type="match status" value="1"/>
</dbReference>
<evidence type="ECO:0000313" key="6">
    <source>
        <dbReference type="EMBL" id="KAK3287286.1"/>
    </source>
</evidence>
<dbReference type="SUPFAM" id="SSF54427">
    <property type="entry name" value="NTF2-like"/>
    <property type="match status" value="1"/>
</dbReference>
<keyword evidence="7" id="KW-1185">Reference proteome</keyword>
<dbReference type="Proteomes" id="UP001190700">
    <property type="component" value="Unassembled WGS sequence"/>
</dbReference>
<dbReference type="InterPro" id="IPR035979">
    <property type="entry name" value="RBD_domain_sf"/>
</dbReference>